<dbReference type="InterPro" id="IPR045249">
    <property type="entry name" value="HARBI1-like"/>
</dbReference>
<protein>
    <submittedName>
        <fullName evidence="10">Putative nuclease HARBI1</fullName>
    </submittedName>
</protein>
<proteinExistence type="inferred from homology"/>
<gene>
    <name evidence="10" type="ORF">E5676_scaffold596G00510</name>
</gene>
<evidence type="ECO:0000313" key="11">
    <source>
        <dbReference type="Proteomes" id="UP000321947"/>
    </source>
</evidence>
<evidence type="ECO:0000256" key="5">
    <source>
        <dbReference type="ARBA" id="ARBA00022723"/>
    </source>
</evidence>
<evidence type="ECO:0000256" key="3">
    <source>
        <dbReference type="ARBA" id="ARBA00006958"/>
    </source>
</evidence>
<dbReference type="Pfam" id="PF13359">
    <property type="entry name" value="DDE_Tnp_4"/>
    <property type="match status" value="1"/>
</dbReference>
<keyword evidence="6" id="KW-0378">Hydrolase</keyword>
<dbReference type="InterPro" id="IPR027806">
    <property type="entry name" value="HARBI1_dom"/>
</dbReference>
<keyword evidence="4" id="KW-0540">Nuclease</keyword>
<comment type="caution">
    <text evidence="10">The sequence shown here is derived from an EMBL/GenBank/DDBJ whole genome shotgun (WGS) entry which is preliminary data.</text>
</comment>
<dbReference type="PANTHER" id="PTHR22930">
    <property type="match status" value="1"/>
</dbReference>
<dbReference type="GO" id="GO:0016787">
    <property type="term" value="F:hydrolase activity"/>
    <property type="evidence" value="ECO:0007669"/>
    <property type="project" value="UniProtKB-KW"/>
</dbReference>
<evidence type="ECO:0000259" key="8">
    <source>
        <dbReference type="Pfam" id="PF13359"/>
    </source>
</evidence>
<sequence length="293" mass="34108">MFLYVLAHDVKNRVIQREFVRSGGTISRYLNLVLLAVYVQLMYAYLFKPTELSWGVGRNVHKGYYYLCDTGYPNAEEFLAPYRGKRYQLQEWHGTGNAPTTTNNMKHSSARNVIERSFVLLKGRWAIIRGKSMATSSRAPKHVWMKEKEDTLVECLVELSHLATKSLLNKPFYYYDELAYVFERDRATGRFIETFVDIGSNEHAEYEGFDMSDGNDMKFPSMYSQGIDMSQDDVRASRPAHVSDGEMPDLSNLDRVLCQRQLMRSMDNMHGFVEMTNKERKNFCRVFLRDVSR</sequence>
<dbReference type="Pfam" id="PF26138">
    <property type="entry name" value="DUF8040"/>
    <property type="match status" value="1"/>
</dbReference>
<reference evidence="10 11" key="1">
    <citation type="submission" date="2019-08" db="EMBL/GenBank/DDBJ databases">
        <title>Draft genome sequences of two oriental melons (Cucumis melo L. var makuwa).</title>
        <authorList>
            <person name="Kwon S.-Y."/>
        </authorList>
    </citation>
    <scope>NUCLEOTIDE SEQUENCE [LARGE SCALE GENOMIC DNA]</scope>
    <source>
        <strain evidence="11">cv. Chang Bougi</strain>
        <tissue evidence="10">Leaf</tissue>
    </source>
</reference>
<comment type="subcellular location">
    <subcellularLocation>
        <location evidence="2">Nucleus</location>
    </subcellularLocation>
</comment>
<dbReference type="InterPro" id="IPR058353">
    <property type="entry name" value="DUF8040"/>
</dbReference>
<accession>A0A5D3BP98</accession>
<evidence type="ECO:0000256" key="4">
    <source>
        <dbReference type="ARBA" id="ARBA00022722"/>
    </source>
</evidence>
<evidence type="ECO:0000256" key="7">
    <source>
        <dbReference type="ARBA" id="ARBA00023242"/>
    </source>
</evidence>
<dbReference type="AlphaFoldDB" id="A0A5D3BP98"/>
<evidence type="ECO:0000256" key="2">
    <source>
        <dbReference type="ARBA" id="ARBA00004123"/>
    </source>
</evidence>
<dbReference type="Proteomes" id="UP000321947">
    <property type="component" value="Unassembled WGS sequence"/>
</dbReference>
<comment type="cofactor">
    <cofactor evidence="1">
        <name>a divalent metal cation</name>
        <dbReference type="ChEBI" id="CHEBI:60240"/>
    </cofactor>
</comment>
<dbReference type="GO" id="GO:0004518">
    <property type="term" value="F:nuclease activity"/>
    <property type="evidence" value="ECO:0007669"/>
    <property type="project" value="UniProtKB-KW"/>
</dbReference>
<evidence type="ECO:0000259" key="9">
    <source>
        <dbReference type="Pfam" id="PF26138"/>
    </source>
</evidence>
<feature type="domain" description="DUF8040" evidence="9">
    <location>
        <begin position="1"/>
        <end position="37"/>
    </location>
</feature>
<dbReference type="EMBL" id="SSTD01017244">
    <property type="protein sequence ID" value="TYK00096.1"/>
    <property type="molecule type" value="Genomic_DNA"/>
</dbReference>
<dbReference type="GO" id="GO:0005634">
    <property type="term" value="C:nucleus"/>
    <property type="evidence" value="ECO:0007669"/>
    <property type="project" value="UniProtKB-SubCell"/>
</dbReference>
<dbReference type="PANTHER" id="PTHR22930:SF251">
    <property type="entry name" value="DDE TNP4 DOMAIN-CONTAINING PROTEIN"/>
    <property type="match status" value="1"/>
</dbReference>
<keyword evidence="7" id="KW-0539">Nucleus</keyword>
<evidence type="ECO:0000256" key="6">
    <source>
        <dbReference type="ARBA" id="ARBA00022801"/>
    </source>
</evidence>
<organism evidence="10 11">
    <name type="scientific">Cucumis melo var. makuwa</name>
    <name type="common">Oriental melon</name>
    <dbReference type="NCBI Taxonomy" id="1194695"/>
    <lineage>
        <taxon>Eukaryota</taxon>
        <taxon>Viridiplantae</taxon>
        <taxon>Streptophyta</taxon>
        <taxon>Embryophyta</taxon>
        <taxon>Tracheophyta</taxon>
        <taxon>Spermatophyta</taxon>
        <taxon>Magnoliopsida</taxon>
        <taxon>eudicotyledons</taxon>
        <taxon>Gunneridae</taxon>
        <taxon>Pentapetalae</taxon>
        <taxon>rosids</taxon>
        <taxon>fabids</taxon>
        <taxon>Cucurbitales</taxon>
        <taxon>Cucurbitaceae</taxon>
        <taxon>Benincaseae</taxon>
        <taxon>Cucumis</taxon>
    </lineage>
</organism>
<name>A0A5D3BP98_CUCMM</name>
<evidence type="ECO:0000313" key="10">
    <source>
        <dbReference type="EMBL" id="TYK00096.1"/>
    </source>
</evidence>
<dbReference type="GO" id="GO:0046872">
    <property type="term" value="F:metal ion binding"/>
    <property type="evidence" value="ECO:0007669"/>
    <property type="project" value="UniProtKB-KW"/>
</dbReference>
<keyword evidence="5" id="KW-0479">Metal-binding</keyword>
<feature type="domain" description="DDE Tnp4" evidence="8">
    <location>
        <begin position="56"/>
        <end position="133"/>
    </location>
</feature>
<comment type="similarity">
    <text evidence="3">Belongs to the HARBI1 family.</text>
</comment>
<evidence type="ECO:0000256" key="1">
    <source>
        <dbReference type="ARBA" id="ARBA00001968"/>
    </source>
</evidence>